<organism evidence="1 2">
    <name type="scientific">Pluteus cervinus</name>
    <dbReference type="NCBI Taxonomy" id="181527"/>
    <lineage>
        <taxon>Eukaryota</taxon>
        <taxon>Fungi</taxon>
        <taxon>Dikarya</taxon>
        <taxon>Basidiomycota</taxon>
        <taxon>Agaricomycotina</taxon>
        <taxon>Agaricomycetes</taxon>
        <taxon>Agaricomycetidae</taxon>
        <taxon>Agaricales</taxon>
        <taxon>Pluteineae</taxon>
        <taxon>Pluteaceae</taxon>
        <taxon>Pluteus</taxon>
    </lineage>
</organism>
<proteinExistence type="predicted"/>
<name>A0ACD2ZX14_9AGAR</name>
<dbReference type="EMBL" id="ML209809">
    <property type="protein sequence ID" value="TFK57960.1"/>
    <property type="molecule type" value="Genomic_DNA"/>
</dbReference>
<feature type="non-terminal residue" evidence="1">
    <location>
        <position position="326"/>
    </location>
</feature>
<evidence type="ECO:0000313" key="1">
    <source>
        <dbReference type="EMBL" id="TFK57960.1"/>
    </source>
</evidence>
<protein>
    <submittedName>
        <fullName evidence="1">Uncharacterized protein</fullName>
    </submittedName>
</protein>
<keyword evidence="2" id="KW-1185">Reference proteome</keyword>
<reference evidence="1 2" key="1">
    <citation type="journal article" date="2019" name="Nat. Ecol. Evol.">
        <title>Megaphylogeny resolves global patterns of mushroom evolution.</title>
        <authorList>
            <person name="Varga T."/>
            <person name="Krizsan K."/>
            <person name="Foldi C."/>
            <person name="Dima B."/>
            <person name="Sanchez-Garcia M."/>
            <person name="Sanchez-Ramirez S."/>
            <person name="Szollosi G.J."/>
            <person name="Szarkandi J.G."/>
            <person name="Papp V."/>
            <person name="Albert L."/>
            <person name="Andreopoulos W."/>
            <person name="Angelini C."/>
            <person name="Antonin V."/>
            <person name="Barry K.W."/>
            <person name="Bougher N.L."/>
            <person name="Buchanan P."/>
            <person name="Buyck B."/>
            <person name="Bense V."/>
            <person name="Catcheside P."/>
            <person name="Chovatia M."/>
            <person name="Cooper J."/>
            <person name="Damon W."/>
            <person name="Desjardin D."/>
            <person name="Finy P."/>
            <person name="Geml J."/>
            <person name="Haridas S."/>
            <person name="Hughes K."/>
            <person name="Justo A."/>
            <person name="Karasinski D."/>
            <person name="Kautmanova I."/>
            <person name="Kiss B."/>
            <person name="Kocsube S."/>
            <person name="Kotiranta H."/>
            <person name="LaButti K.M."/>
            <person name="Lechner B.E."/>
            <person name="Liimatainen K."/>
            <person name="Lipzen A."/>
            <person name="Lukacs Z."/>
            <person name="Mihaltcheva S."/>
            <person name="Morgado L.N."/>
            <person name="Niskanen T."/>
            <person name="Noordeloos M.E."/>
            <person name="Ohm R.A."/>
            <person name="Ortiz-Santana B."/>
            <person name="Ovrebo C."/>
            <person name="Racz N."/>
            <person name="Riley R."/>
            <person name="Savchenko A."/>
            <person name="Shiryaev A."/>
            <person name="Soop K."/>
            <person name="Spirin V."/>
            <person name="Szebenyi C."/>
            <person name="Tomsovsky M."/>
            <person name="Tulloss R.E."/>
            <person name="Uehling J."/>
            <person name="Grigoriev I.V."/>
            <person name="Vagvolgyi C."/>
            <person name="Papp T."/>
            <person name="Martin F.M."/>
            <person name="Miettinen O."/>
            <person name="Hibbett D.S."/>
            <person name="Nagy L.G."/>
        </authorList>
    </citation>
    <scope>NUCLEOTIDE SEQUENCE [LARGE SCALE GENOMIC DNA]</scope>
    <source>
        <strain evidence="1 2">NL-1719</strain>
    </source>
</reference>
<evidence type="ECO:0000313" key="2">
    <source>
        <dbReference type="Proteomes" id="UP000308600"/>
    </source>
</evidence>
<dbReference type="Proteomes" id="UP000308600">
    <property type="component" value="Unassembled WGS sequence"/>
</dbReference>
<sequence length="326" mass="37673">MACLRSPLHCCLAISPLCLLMTFDLSKRNASRQDLLNAWIGLTATRPQRLREVEDVFWSALFDIATLNADVETRLREALGLIDVDALQKEWSRFWFQPSIGPDSVDEAGRKLITPTPSMIDCPPPYSLQVPVPNLNSDSTKQAQEPQPDQDDSDDEHVADAEMQDLSVQEKNLSHLPAQGTKRRREEGEQEEQEEEEEEQEQEEQEEEEQEQEQEIEQDQEQHESTGETEVDPDDNETQNPKSKDKKPPLKRKRYVKTQRPKHRKQKHVQDDDDIVEIGADQWFGYVGARRLRPLKFPVAQKKYPGKLLTVVDLDKKQYEYVPHGH</sequence>
<gene>
    <name evidence="1" type="ORF">BDN72DRAFT_866337</name>
</gene>
<accession>A0ACD2ZX14</accession>